<evidence type="ECO:0000256" key="4">
    <source>
        <dbReference type="ARBA" id="ARBA00022917"/>
    </source>
</evidence>
<evidence type="ECO:0000313" key="8">
    <source>
        <dbReference type="Proteomes" id="UP001415169"/>
    </source>
</evidence>
<dbReference type="PANTHER" id="PTHR10458:SF2">
    <property type="entry name" value="PEPTIDE DEFORMYLASE, MITOCHONDRIAL"/>
    <property type="match status" value="1"/>
</dbReference>
<keyword evidence="3 6" id="KW-0378">Hydrolase</keyword>
<feature type="active site" evidence="6">
    <location>
        <position position="136"/>
    </location>
</feature>
<accession>A0ABP7ZGW6</accession>
<evidence type="ECO:0000313" key="7">
    <source>
        <dbReference type="EMBL" id="GAA4154264.1"/>
    </source>
</evidence>
<keyword evidence="2 6" id="KW-0479">Metal-binding</keyword>
<dbReference type="Gene3D" id="3.90.45.10">
    <property type="entry name" value="Peptide deformylase"/>
    <property type="match status" value="1"/>
</dbReference>
<dbReference type="PRINTS" id="PR01576">
    <property type="entry name" value="PDEFORMYLASE"/>
</dbReference>
<feature type="binding site" evidence="6">
    <location>
        <position position="135"/>
    </location>
    <ligand>
        <name>Fe cation</name>
        <dbReference type="ChEBI" id="CHEBI:24875"/>
    </ligand>
</feature>
<comment type="similarity">
    <text evidence="1 6">Belongs to the polypeptide deformylase family.</text>
</comment>
<feature type="binding site" evidence="6">
    <location>
        <position position="139"/>
    </location>
    <ligand>
        <name>Fe cation</name>
        <dbReference type="ChEBI" id="CHEBI:24875"/>
    </ligand>
</feature>
<dbReference type="PIRSF" id="PIRSF004749">
    <property type="entry name" value="Pep_def"/>
    <property type="match status" value="1"/>
</dbReference>
<comment type="catalytic activity">
    <reaction evidence="6">
        <text>N-terminal N-formyl-L-methionyl-[peptide] + H2O = N-terminal L-methionyl-[peptide] + formate</text>
        <dbReference type="Rhea" id="RHEA:24420"/>
        <dbReference type="Rhea" id="RHEA-COMP:10639"/>
        <dbReference type="Rhea" id="RHEA-COMP:10640"/>
        <dbReference type="ChEBI" id="CHEBI:15377"/>
        <dbReference type="ChEBI" id="CHEBI:15740"/>
        <dbReference type="ChEBI" id="CHEBI:49298"/>
        <dbReference type="ChEBI" id="CHEBI:64731"/>
        <dbReference type="EC" id="3.5.1.88"/>
    </reaction>
</comment>
<comment type="cofactor">
    <cofactor evidence="6">
        <name>Fe(2+)</name>
        <dbReference type="ChEBI" id="CHEBI:29033"/>
    </cofactor>
    <text evidence="6">Binds 1 Fe(2+) ion.</text>
</comment>
<dbReference type="RefSeq" id="WP_344789838.1">
    <property type="nucleotide sequence ID" value="NZ_BAABBV010000001.1"/>
</dbReference>
<reference evidence="7" key="1">
    <citation type="journal article" date="2014" name="Int. J. Syst. Evol. Microbiol.">
        <title>Complete genome of a new Firmicutes species belonging to the dominant human colonic microbiota ('Ruminococcus bicirculans') reveals two chromosomes and a selective capacity to utilize plant glucans.</title>
        <authorList>
            <consortium name="NISC Comparative Sequencing Program"/>
            <person name="Wegmann U."/>
            <person name="Louis P."/>
            <person name="Goesmann A."/>
            <person name="Henrissat B."/>
            <person name="Duncan S.H."/>
            <person name="Flint H.J."/>
        </authorList>
    </citation>
    <scope>NUCLEOTIDE SEQUENCE</scope>
    <source>
        <strain evidence="7">JCM 17590</strain>
    </source>
</reference>
<reference evidence="7" key="2">
    <citation type="submission" date="2023-12" db="EMBL/GenBank/DDBJ databases">
        <authorList>
            <person name="Sun Q."/>
            <person name="Inoue M."/>
        </authorList>
    </citation>
    <scope>NUCLEOTIDE SEQUENCE</scope>
    <source>
        <strain evidence="7">JCM 17590</strain>
    </source>
</reference>
<dbReference type="HAMAP" id="MF_00163">
    <property type="entry name" value="Pep_deformylase"/>
    <property type="match status" value="1"/>
</dbReference>
<protein>
    <recommendedName>
        <fullName evidence="6">Peptide deformylase</fullName>
        <shortName evidence="6">PDF</shortName>
        <ecNumber evidence="6">3.5.1.88</ecNumber>
    </recommendedName>
    <alternativeName>
        <fullName evidence="6">Polypeptide deformylase</fullName>
    </alternativeName>
</protein>
<dbReference type="NCBIfam" id="NF001159">
    <property type="entry name" value="PRK00150.1-3"/>
    <property type="match status" value="1"/>
</dbReference>
<dbReference type="EMBL" id="BAABBV010000001">
    <property type="protein sequence ID" value="GAA4154264.1"/>
    <property type="molecule type" value="Genomic_DNA"/>
</dbReference>
<organism evidence="7 8">
    <name type="scientific">Gryllotalpicola daejeonensis</name>
    <dbReference type="NCBI Taxonomy" id="993087"/>
    <lineage>
        <taxon>Bacteria</taxon>
        <taxon>Bacillati</taxon>
        <taxon>Actinomycetota</taxon>
        <taxon>Actinomycetes</taxon>
        <taxon>Micrococcales</taxon>
        <taxon>Microbacteriaceae</taxon>
        <taxon>Gryllotalpicola</taxon>
    </lineage>
</organism>
<dbReference type="EC" id="3.5.1.88" evidence="6"/>
<evidence type="ECO:0000256" key="1">
    <source>
        <dbReference type="ARBA" id="ARBA00010759"/>
    </source>
</evidence>
<evidence type="ECO:0000256" key="5">
    <source>
        <dbReference type="ARBA" id="ARBA00023004"/>
    </source>
</evidence>
<evidence type="ECO:0000256" key="2">
    <source>
        <dbReference type="ARBA" id="ARBA00022723"/>
    </source>
</evidence>
<dbReference type="CDD" id="cd00487">
    <property type="entry name" value="Pep_deformylase"/>
    <property type="match status" value="1"/>
</dbReference>
<gene>
    <name evidence="6 7" type="primary">def</name>
    <name evidence="7" type="ORF">GCM10022286_01610</name>
</gene>
<dbReference type="SUPFAM" id="SSF56420">
    <property type="entry name" value="Peptide deformylase"/>
    <property type="match status" value="1"/>
</dbReference>
<comment type="caution">
    <text evidence="7">The sequence shown here is derived from an EMBL/GenBank/DDBJ whole genome shotgun (WGS) entry which is preliminary data.</text>
</comment>
<evidence type="ECO:0000256" key="6">
    <source>
        <dbReference type="HAMAP-Rule" id="MF_00163"/>
    </source>
</evidence>
<keyword evidence="8" id="KW-1185">Reference proteome</keyword>
<evidence type="ECO:0000256" key="3">
    <source>
        <dbReference type="ARBA" id="ARBA00022801"/>
    </source>
</evidence>
<name>A0ABP7ZGW6_9MICO</name>
<dbReference type="InterPro" id="IPR036821">
    <property type="entry name" value="Peptide_deformylase_sf"/>
</dbReference>
<dbReference type="Pfam" id="PF01327">
    <property type="entry name" value="Pep_deformylase"/>
    <property type="match status" value="1"/>
</dbReference>
<dbReference type="InterPro" id="IPR023635">
    <property type="entry name" value="Peptide_deformylase"/>
</dbReference>
<dbReference type="PANTHER" id="PTHR10458">
    <property type="entry name" value="PEPTIDE DEFORMYLASE"/>
    <property type="match status" value="1"/>
</dbReference>
<sequence>MTVRPIRLFGDPVLKTVCDPAIPGENGFDDGVRSLVADLVDSVQLPGRAGVAANQIGATVRVFSYNVDGKVGYLINPEVVEVRGEKQPTGEGCLSVPGLWFETARHPWARAVGFDVDGNEVEVQGDGVLAQALQHETDHLNGMLYLDRLEKQSRREAMKQIRESDWF</sequence>
<keyword evidence="4 6" id="KW-0648">Protein biosynthesis</keyword>
<keyword evidence="5 6" id="KW-0408">Iron</keyword>
<dbReference type="Proteomes" id="UP001415169">
    <property type="component" value="Unassembled WGS sequence"/>
</dbReference>
<feature type="binding site" evidence="6">
    <location>
        <position position="93"/>
    </location>
    <ligand>
        <name>Fe cation</name>
        <dbReference type="ChEBI" id="CHEBI:24875"/>
    </ligand>
</feature>
<proteinExistence type="inferred from homology"/>
<comment type="function">
    <text evidence="6">Removes the formyl group from the N-terminal Met of newly synthesized proteins. Requires at least a dipeptide for an efficient rate of reaction. N-terminal L-methionine is a prerequisite for activity but the enzyme has broad specificity at other positions.</text>
</comment>